<accession>A0A1T4L053</accession>
<keyword evidence="2" id="KW-1185">Reference proteome</keyword>
<name>A0A1T4L053_9BACT</name>
<proteinExistence type="predicted"/>
<sequence length="180" mass="18690">MKQFFSRTYVVMIAMFTLAVSCKKDDGTSGGTGTGATVTCRYGFDGNAGTDFKSTQAGIVQTTVAGITTFGISAIRDGGKEAITITLLKKVTATGKIQFGPSASNGGIVITKDYTKPADGSLNYSSDNRGASGTAMTAGGEVVITKLDGNYVEGTFYVLCYNSNGKEAFAEQGQFKGTIN</sequence>
<dbReference type="Proteomes" id="UP000190888">
    <property type="component" value="Unassembled WGS sequence"/>
</dbReference>
<dbReference type="AlphaFoldDB" id="A0A1T4L053"/>
<organism evidence="1 2">
    <name type="scientific">Sediminibacterium ginsengisoli</name>
    <dbReference type="NCBI Taxonomy" id="413434"/>
    <lineage>
        <taxon>Bacteria</taxon>
        <taxon>Pseudomonadati</taxon>
        <taxon>Bacteroidota</taxon>
        <taxon>Chitinophagia</taxon>
        <taxon>Chitinophagales</taxon>
        <taxon>Chitinophagaceae</taxon>
        <taxon>Sediminibacterium</taxon>
    </lineage>
</organism>
<evidence type="ECO:0000313" key="1">
    <source>
        <dbReference type="EMBL" id="SJZ47978.1"/>
    </source>
</evidence>
<reference evidence="1 2" key="1">
    <citation type="submission" date="2017-02" db="EMBL/GenBank/DDBJ databases">
        <authorList>
            <person name="Peterson S.W."/>
        </authorList>
    </citation>
    <scope>NUCLEOTIDE SEQUENCE [LARGE SCALE GENOMIC DNA]</scope>
    <source>
        <strain evidence="1 2">DSM 22335</strain>
    </source>
</reference>
<dbReference type="OrthoDB" id="769955at2"/>
<dbReference type="EMBL" id="FUWH01000002">
    <property type="protein sequence ID" value="SJZ47978.1"/>
    <property type="molecule type" value="Genomic_DNA"/>
</dbReference>
<dbReference type="PROSITE" id="PS51257">
    <property type="entry name" value="PROKAR_LIPOPROTEIN"/>
    <property type="match status" value="1"/>
</dbReference>
<protein>
    <recommendedName>
        <fullName evidence="3">Lipoprotein</fullName>
    </recommendedName>
</protein>
<evidence type="ECO:0000313" key="2">
    <source>
        <dbReference type="Proteomes" id="UP000190888"/>
    </source>
</evidence>
<evidence type="ECO:0008006" key="3">
    <source>
        <dbReference type="Google" id="ProtNLM"/>
    </source>
</evidence>
<dbReference type="RefSeq" id="WP_139366977.1">
    <property type="nucleotide sequence ID" value="NZ_FUWH01000002.1"/>
</dbReference>
<gene>
    <name evidence="1" type="ORF">SAMN04488132_102220</name>
</gene>